<accession>A0ABU6RN73</accession>
<dbReference type="InterPro" id="IPR014729">
    <property type="entry name" value="Rossmann-like_a/b/a_fold"/>
</dbReference>
<gene>
    <name evidence="1" type="ORF">PIB30_068739</name>
</gene>
<proteinExistence type="predicted"/>
<sequence>MEENNVVLILDASKELHTRVFSWVIDCGLAFKPANNVTLVSILHQIHTPMGYYCNVQGVSRRIVAEEIERKMEEYLQNDELAQIAKLYESNEVAFKIKLVTGSPLKELALKAAINLKATWLILDRQMKKDEEFFQQKLSCGISRLKRNNRIIHIRAPLDHPIEIPCGSHETFDESLPEQTFDDLCLTIDDFKKSNNNAGVQH</sequence>
<reference evidence="1 2" key="1">
    <citation type="journal article" date="2023" name="Plants (Basel)">
        <title>Bridging the Gap: Combining Genomics and Transcriptomics Approaches to Understand Stylosanthes scabra, an Orphan Legume from the Brazilian Caatinga.</title>
        <authorList>
            <person name="Ferreira-Neto J.R.C."/>
            <person name="da Silva M.D."/>
            <person name="Binneck E."/>
            <person name="de Melo N.F."/>
            <person name="da Silva R.H."/>
            <person name="de Melo A.L.T.M."/>
            <person name="Pandolfi V."/>
            <person name="Bustamante F.O."/>
            <person name="Brasileiro-Vidal A.C."/>
            <person name="Benko-Iseppon A.M."/>
        </authorList>
    </citation>
    <scope>NUCLEOTIDE SEQUENCE [LARGE SCALE GENOMIC DNA]</scope>
    <source>
        <tissue evidence="1">Leaves</tissue>
    </source>
</reference>
<organism evidence="1 2">
    <name type="scientific">Stylosanthes scabra</name>
    <dbReference type="NCBI Taxonomy" id="79078"/>
    <lineage>
        <taxon>Eukaryota</taxon>
        <taxon>Viridiplantae</taxon>
        <taxon>Streptophyta</taxon>
        <taxon>Embryophyta</taxon>
        <taxon>Tracheophyta</taxon>
        <taxon>Spermatophyta</taxon>
        <taxon>Magnoliopsida</taxon>
        <taxon>eudicotyledons</taxon>
        <taxon>Gunneridae</taxon>
        <taxon>Pentapetalae</taxon>
        <taxon>rosids</taxon>
        <taxon>fabids</taxon>
        <taxon>Fabales</taxon>
        <taxon>Fabaceae</taxon>
        <taxon>Papilionoideae</taxon>
        <taxon>50 kb inversion clade</taxon>
        <taxon>dalbergioids sensu lato</taxon>
        <taxon>Dalbergieae</taxon>
        <taxon>Pterocarpus clade</taxon>
        <taxon>Stylosanthes</taxon>
    </lineage>
</organism>
<evidence type="ECO:0000313" key="1">
    <source>
        <dbReference type="EMBL" id="MED6125457.1"/>
    </source>
</evidence>
<evidence type="ECO:0000313" key="2">
    <source>
        <dbReference type="Proteomes" id="UP001341840"/>
    </source>
</evidence>
<keyword evidence="2" id="KW-1185">Reference proteome</keyword>
<name>A0ABU6RN73_9FABA</name>
<dbReference type="Proteomes" id="UP001341840">
    <property type="component" value="Unassembled WGS sequence"/>
</dbReference>
<dbReference type="Gene3D" id="3.40.50.620">
    <property type="entry name" value="HUPs"/>
    <property type="match status" value="1"/>
</dbReference>
<protein>
    <recommendedName>
        <fullName evidence="3">UspA domain-containing protein</fullName>
    </recommendedName>
</protein>
<comment type="caution">
    <text evidence="1">The sequence shown here is derived from an EMBL/GenBank/DDBJ whole genome shotgun (WGS) entry which is preliminary data.</text>
</comment>
<dbReference type="EMBL" id="JASCZI010030950">
    <property type="protein sequence ID" value="MED6125457.1"/>
    <property type="molecule type" value="Genomic_DNA"/>
</dbReference>
<evidence type="ECO:0008006" key="3">
    <source>
        <dbReference type="Google" id="ProtNLM"/>
    </source>
</evidence>